<dbReference type="AlphaFoldDB" id="A0A6L2N793"/>
<organism evidence="1">
    <name type="scientific">Tanacetum cinerariifolium</name>
    <name type="common">Dalmatian daisy</name>
    <name type="synonym">Chrysanthemum cinerariifolium</name>
    <dbReference type="NCBI Taxonomy" id="118510"/>
    <lineage>
        <taxon>Eukaryota</taxon>
        <taxon>Viridiplantae</taxon>
        <taxon>Streptophyta</taxon>
        <taxon>Embryophyta</taxon>
        <taxon>Tracheophyta</taxon>
        <taxon>Spermatophyta</taxon>
        <taxon>Magnoliopsida</taxon>
        <taxon>eudicotyledons</taxon>
        <taxon>Gunneridae</taxon>
        <taxon>Pentapetalae</taxon>
        <taxon>asterids</taxon>
        <taxon>campanulids</taxon>
        <taxon>Asterales</taxon>
        <taxon>Asteraceae</taxon>
        <taxon>Asteroideae</taxon>
        <taxon>Anthemideae</taxon>
        <taxon>Anthemidinae</taxon>
        <taxon>Tanacetum</taxon>
    </lineage>
</organism>
<name>A0A6L2N793_TANCI</name>
<evidence type="ECO:0000313" key="1">
    <source>
        <dbReference type="EMBL" id="GEU81459.1"/>
    </source>
</evidence>
<proteinExistence type="predicted"/>
<gene>
    <name evidence="1" type="ORF">Tci_053437</name>
</gene>
<sequence>MTGDPAKKEDCSSSLDLNLTFGNPLYLHPNDTGGSPIVTIKLTGTDNYKDDTNHTLANQWDMCNYVMFTWILNSLSPDLYVGAIYAKTVSELWTDLKDIYDKVDGSTVFNLHKSINSLSQSVASLAYYYNNLKSLWKQFDVMISLPICTCDAAKHFEKHNQLIKLMQFLMGLDENYLAIRSNILTREPLPLVKAAFAIGPNPNLKCNNCNKIGHTVDSCFEIISYPAGYVKRNFNSNYRPVTSNNSTVDPNFNNAGSSTIRNSPVSLSNKQLTKLMNHLNDNGVSFANANMSVNVVDISNLDLTVGHPNGTQALITKVRDLKINNNITLYDVLVVPEYTTSLNLDSQTASVHLCDTCNKAKQTRNPFLLSDHKSSKIELNYDVEELRANIVRRSSRHAKLPSSLNDFIIERKVKYSVERVVNYANLNHANYCFIFALNKSIKPTCY</sequence>
<reference evidence="1" key="1">
    <citation type="journal article" date="2019" name="Sci. Rep.">
        <title>Draft genome of Tanacetum cinerariifolium, the natural source of mosquito coil.</title>
        <authorList>
            <person name="Yamashiro T."/>
            <person name="Shiraishi A."/>
            <person name="Satake H."/>
            <person name="Nakayama K."/>
        </authorList>
    </citation>
    <scope>NUCLEOTIDE SEQUENCE</scope>
</reference>
<protein>
    <submittedName>
        <fullName evidence="1">Uncharacterized protein</fullName>
    </submittedName>
</protein>
<dbReference type="EMBL" id="BKCJ010008284">
    <property type="protein sequence ID" value="GEU81459.1"/>
    <property type="molecule type" value="Genomic_DNA"/>
</dbReference>
<comment type="caution">
    <text evidence="1">The sequence shown here is derived from an EMBL/GenBank/DDBJ whole genome shotgun (WGS) entry which is preliminary data.</text>
</comment>
<accession>A0A6L2N793</accession>
<dbReference type="PANTHER" id="PTHR37610">
    <property type="entry name" value="CCHC-TYPE DOMAIN-CONTAINING PROTEIN"/>
    <property type="match status" value="1"/>
</dbReference>
<dbReference type="PANTHER" id="PTHR37610:SF78">
    <property type="entry name" value="GAG-POLYPEPTIDE OF LTR COPIA-TYPE-RELATED"/>
    <property type="match status" value="1"/>
</dbReference>